<dbReference type="PATRIC" id="fig|1171373.8.peg.192"/>
<dbReference type="KEGG" id="pbo:PACID_01940"/>
<organism evidence="1 2">
    <name type="scientific">Acidipropionibacterium acidipropionici (strain ATCC 4875 / DSM 20272 / JCM 6432 / NBRC 12425 / NCIMB 8070 / 4)</name>
    <name type="common">Propionibacterium acidipropionici</name>
    <dbReference type="NCBI Taxonomy" id="1171373"/>
    <lineage>
        <taxon>Bacteria</taxon>
        <taxon>Bacillati</taxon>
        <taxon>Actinomycetota</taxon>
        <taxon>Actinomycetes</taxon>
        <taxon>Propionibacteriales</taxon>
        <taxon>Propionibacteriaceae</taxon>
        <taxon>Acidipropionibacterium</taxon>
    </lineage>
</organism>
<dbReference type="STRING" id="1171373.PACID_01940"/>
<dbReference type="HOGENOM" id="CLU_3274903_0_0_11"/>
<accession>K7RJG4</accession>
<dbReference type="Proteomes" id="UP000000214">
    <property type="component" value="Chromosome"/>
</dbReference>
<dbReference type="AlphaFoldDB" id="K7RJG4"/>
<gene>
    <name evidence="1" type="ordered locus">PACID_01940</name>
</gene>
<name>K7RJG4_ACIA4</name>
<evidence type="ECO:0000313" key="2">
    <source>
        <dbReference type="Proteomes" id="UP000000214"/>
    </source>
</evidence>
<sequence>MRGRTQYGSVSDTESYPIHCRMRTDERRADVQCRHVSQRGL</sequence>
<evidence type="ECO:0000313" key="1">
    <source>
        <dbReference type="EMBL" id="AFV88044.1"/>
    </source>
</evidence>
<dbReference type="EMBL" id="CP003493">
    <property type="protein sequence ID" value="AFV88044.1"/>
    <property type="molecule type" value="Genomic_DNA"/>
</dbReference>
<reference evidence="1 2" key="1">
    <citation type="journal article" date="2012" name="BMC Genomics">
        <title>The genome sequence of Propionibacterium acidipropionici provides insights into its biotechnological and industrial potential.</title>
        <authorList>
            <person name="Parizzi L.P."/>
            <person name="Grassi M.C."/>
            <person name="Llerena L.A."/>
            <person name="Carazzolle M.F."/>
            <person name="Queiroz V.L."/>
            <person name="Lunardi I."/>
            <person name="Zeidler A.F."/>
            <person name="Teixeira P.J."/>
            <person name="Mieczkowski P."/>
            <person name="Rincones J."/>
            <person name="Pereira G.A."/>
        </authorList>
    </citation>
    <scope>NUCLEOTIDE SEQUENCE [LARGE SCALE GENOMIC DNA]</scope>
    <source>
        <strain evidence="2">ATCC 4875 / DSM 20272 / JCM 6432 / NBRC 12425 / NCIMB 8070</strain>
    </source>
</reference>
<proteinExistence type="predicted"/>
<protein>
    <submittedName>
        <fullName evidence="1">Uncharacterized protein</fullName>
    </submittedName>
</protein>